<evidence type="ECO:0000256" key="1">
    <source>
        <dbReference type="ARBA" id="ARBA00022603"/>
    </source>
</evidence>
<dbReference type="InterPro" id="IPR029063">
    <property type="entry name" value="SAM-dependent_MTases_sf"/>
</dbReference>
<protein>
    <recommendedName>
        <fullName evidence="3">Methyltransferase</fullName>
        <ecNumber evidence="3">2.1.1.-</ecNumber>
    </recommendedName>
</protein>
<evidence type="ECO:0000313" key="5">
    <source>
        <dbReference type="EMBL" id="KXU38358.1"/>
    </source>
</evidence>
<reference evidence="5 6" key="1">
    <citation type="submission" date="2016-02" db="EMBL/GenBank/DDBJ databases">
        <authorList>
            <person name="Wen L."/>
            <person name="He K."/>
            <person name="Yang H."/>
        </authorList>
    </citation>
    <scope>NUCLEOTIDE SEQUENCE [LARGE SCALE GENOMIC DNA]</scope>
    <source>
        <strain evidence="5 6">CV58</strain>
    </source>
</reference>
<evidence type="ECO:0000256" key="2">
    <source>
        <dbReference type="ARBA" id="ARBA00022679"/>
    </source>
</evidence>
<comment type="caution">
    <text evidence="5">The sequence shown here is derived from an EMBL/GenBank/DDBJ whole genome shotgun (WGS) entry which is preliminary data.</text>
</comment>
<dbReference type="EMBL" id="LSZO01000144">
    <property type="protein sequence ID" value="KXU38358.1"/>
    <property type="molecule type" value="Genomic_DNA"/>
</dbReference>
<dbReference type="Gene3D" id="3.40.50.150">
    <property type="entry name" value="Vaccinia Virus protein VP39"/>
    <property type="match status" value="1"/>
</dbReference>
<dbReference type="InterPro" id="IPR002941">
    <property type="entry name" value="DNA_methylase_N4/N6"/>
</dbReference>
<dbReference type="GO" id="GO:0003677">
    <property type="term" value="F:DNA binding"/>
    <property type="evidence" value="ECO:0007669"/>
    <property type="project" value="InterPro"/>
</dbReference>
<dbReference type="GO" id="GO:0008170">
    <property type="term" value="F:N-methyltransferase activity"/>
    <property type="evidence" value="ECO:0007669"/>
    <property type="project" value="InterPro"/>
</dbReference>
<proteinExistence type="inferred from homology"/>
<dbReference type="AlphaFoldDB" id="A0A139SUS1"/>
<dbReference type="RefSeq" id="WP_068389831.1">
    <property type="nucleotide sequence ID" value="NZ_LSZO01000144.1"/>
</dbReference>
<dbReference type="GO" id="GO:0032259">
    <property type="term" value="P:methylation"/>
    <property type="evidence" value="ECO:0007669"/>
    <property type="project" value="UniProtKB-KW"/>
</dbReference>
<sequence length="312" mass="35097">MRPSPEHWLDKTHAGDCLGLLQRMRDDGVQVQTCITSPPYFRLRSYLPSNHPDKPLEIGACATPEQYIDRLVQVFRVVREILTDDGTLWIVIGDSYAGSRSARSGSVYIGGKHGKAQAAVNRITPVGDIKPKDLLGIPWLLAFALRRDGWTLRQDIIWHKPNAMPESMTDRCTRSHEYLFLLSKYPRYYFDQTAMQEPAAYPRGPGNLHPARQPPHEHLRLRSNLHNIGTRAVRNKRDVWTVATGGFKGSHFAVFPARLIAPCVLAASRVGDTVLDPFMGSGTTAAVALQHQRHFIGCELVHEFIAQQRLHV</sequence>
<keyword evidence="2" id="KW-0808">Transferase</keyword>
<dbReference type="InterPro" id="IPR001091">
    <property type="entry name" value="RM_Methyltransferase"/>
</dbReference>
<comment type="similarity">
    <text evidence="3">Belongs to the N(4)/N(6)-methyltransferase family.</text>
</comment>
<dbReference type="Pfam" id="PF01555">
    <property type="entry name" value="N6_N4_Mtase"/>
    <property type="match status" value="1"/>
</dbReference>
<organism evidence="5 6">
    <name type="scientific">Ventosimonas gracilis</name>
    <dbReference type="NCBI Taxonomy" id="1680762"/>
    <lineage>
        <taxon>Bacteria</taxon>
        <taxon>Pseudomonadati</taxon>
        <taxon>Pseudomonadota</taxon>
        <taxon>Gammaproteobacteria</taxon>
        <taxon>Pseudomonadales</taxon>
        <taxon>Ventosimonadaceae</taxon>
        <taxon>Ventosimonas</taxon>
    </lineage>
</organism>
<keyword evidence="6" id="KW-1185">Reference proteome</keyword>
<evidence type="ECO:0000259" key="4">
    <source>
        <dbReference type="Pfam" id="PF01555"/>
    </source>
</evidence>
<dbReference type="PRINTS" id="PR00508">
    <property type="entry name" value="S21N4MTFRASE"/>
</dbReference>
<keyword evidence="1 5" id="KW-0489">Methyltransferase</keyword>
<gene>
    <name evidence="5" type="ORF">AXE65_01995</name>
</gene>
<dbReference type="SUPFAM" id="SSF53335">
    <property type="entry name" value="S-adenosyl-L-methionine-dependent methyltransferases"/>
    <property type="match status" value="1"/>
</dbReference>
<evidence type="ECO:0000256" key="3">
    <source>
        <dbReference type="RuleBase" id="RU362026"/>
    </source>
</evidence>
<name>A0A139SUS1_9GAMM</name>
<dbReference type="EC" id="2.1.1.-" evidence="3"/>
<evidence type="ECO:0000313" key="6">
    <source>
        <dbReference type="Proteomes" id="UP000072660"/>
    </source>
</evidence>
<accession>A0A139SUS1</accession>
<dbReference type="Proteomes" id="UP000072660">
    <property type="component" value="Unassembled WGS sequence"/>
</dbReference>
<feature type="domain" description="DNA methylase N-4/N-6" evidence="4">
    <location>
        <begin position="31"/>
        <end position="306"/>
    </location>
</feature>